<reference evidence="1 2" key="1">
    <citation type="submission" date="2024-02" db="EMBL/GenBank/DDBJ databases">
        <authorList>
            <person name="Chen Y."/>
            <person name="Shah S."/>
            <person name="Dougan E. K."/>
            <person name="Thang M."/>
            <person name="Chan C."/>
        </authorList>
    </citation>
    <scope>NUCLEOTIDE SEQUENCE [LARGE SCALE GENOMIC DNA]</scope>
</reference>
<name>A0ABP0LH45_9DINO</name>
<evidence type="ECO:0000313" key="2">
    <source>
        <dbReference type="Proteomes" id="UP001642464"/>
    </source>
</evidence>
<evidence type="ECO:0000313" key="1">
    <source>
        <dbReference type="EMBL" id="CAK9038472.1"/>
    </source>
</evidence>
<sequence>MAIIDGRLTVCSNFAAASITFDYHANSMTGPSCVVCGGAIRDGRAAAAIDLDNHEAVCQLAADPRHGEALCCHVMHTYCAEYLTESACPGCVEDDSRALTPPAITRIGFDVGGVIVRHREERDLESGVDTAGLMGADYLHAEATVGALDTLAEVVKSLGSENVHIISKCGPETEARTRGWMEFSAFFEKTGIQRKNVHFCRDVKDKAPLVAQLKLDAFIDDRIDVLRPMLSLAAVRPILFMPKQEAGQSAEFWIPRIEKLKGWEGVLALLETRSGRVAAPRV</sequence>
<keyword evidence="2" id="KW-1185">Reference proteome</keyword>
<dbReference type="Proteomes" id="UP001642464">
    <property type="component" value="Unassembled WGS sequence"/>
</dbReference>
<comment type="caution">
    <text evidence="1">The sequence shown here is derived from an EMBL/GenBank/DDBJ whole genome shotgun (WGS) entry which is preliminary data.</text>
</comment>
<accession>A0ABP0LH45</accession>
<protein>
    <submittedName>
        <fullName evidence="1">UDP-sugar transporter protein SLC35A4</fullName>
    </submittedName>
</protein>
<gene>
    <name evidence="1" type="ORF">SCF082_LOCUS22632</name>
</gene>
<proteinExistence type="predicted"/>
<dbReference type="EMBL" id="CAXAMM010016247">
    <property type="protein sequence ID" value="CAK9038472.1"/>
    <property type="molecule type" value="Genomic_DNA"/>
</dbReference>
<organism evidence="1 2">
    <name type="scientific">Durusdinium trenchii</name>
    <dbReference type="NCBI Taxonomy" id="1381693"/>
    <lineage>
        <taxon>Eukaryota</taxon>
        <taxon>Sar</taxon>
        <taxon>Alveolata</taxon>
        <taxon>Dinophyceae</taxon>
        <taxon>Suessiales</taxon>
        <taxon>Symbiodiniaceae</taxon>
        <taxon>Durusdinium</taxon>
    </lineage>
</organism>